<gene>
    <name evidence="1" type="ORF">AGRA3207_007501</name>
</gene>
<proteinExistence type="predicted"/>
<dbReference type="RefSeq" id="WP_231332145.1">
    <property type="nucleotide sequence ID" value="NZ_CP059572.1"/>
</dbReference>
<protein>
    <submittedName>
        <fullName evidence="1">Helix-turn-helix domain-containing protein</fullName>
    </submittedName>
</protein>
<evidence type="ECO:0000313" key="1">
    <source>
        <dbReference type="EMBL" id="QXJ25932.1"/>
    </source>
</evidence>
<accession>A0ABX8R837</accession>
<organism evidence="1 2">
    <name type="scientific">Actinomadura graeca</name>
    <dbReference type="NCBI Taxonomy" id="2750812"/>
    <lineage>
        <taxon>Bacteria</taxon>
        <taxon>Bacillati</taxon>
        <taxon>Actinomycetota</taxon>
        <taxon>Actinomycetes</taxon>
        <taxon>Streptosporangiales</taxon>
        <taxon>Thermomonosporaceae</taxon>
        <taxon>Actinomadura</taxon>
    </lineage>
</organism>
<dbReference type="Proteomes" id="UP001049518">
    <property type="component" value="Chromosome"/>
</dbReference>
<keyword evidence="2" id="KW-1185">Reference proteome</keyword>
<name>A0ABX8R837_9ACTN</name>
<evidence type="ECO:0000313" key="2">
    <source>
        <dbReference type="Proteomes" id="UP001049518"/>
    </source>
</evidence>
<sequence>MNRILTAVEAADLLGVCEDAVLGMVADGELPALTIDDDEVLIAEGALCEVMVARWVGDSAEGSQ</sequence>
<dbReference type="EMBL" id="CP059572">
    <property type="protein sequence ID" value="QXJ25932.1"/>
    <property type="molecule type" value="Genomic_DNA"/>
</dbReference>
<reference evidence="1" key="1">
    <citation type="submission" date="2020-07" db="EMBL/GenBank/DDBJ databases">
        <authorList>
            <person name="Tarantini F.S."/>
            <person name="Hong K.W."/>
            <person name="Chan K.G."/>
        </authorList>
    </citation>
    <scope>NUCLEOTIDE SEQUENCE</scope>
    <source>
        <strain evidence="1">32-07</strain>
    </source>
</reference>